<dbReference type="PANTHER" id="PTHR30469:SF33">
    <property type="entry name" value="SLR1207 PROTEIN"/>
    <property type="match status" value="1"/>
</dbReference>
<dbReference type="RefSeq" id="WP_103238601.1">
    <property type="nucleotide sequence ID" value="NZ_JANJZD010000005.1"/>
</dbReference>
<gene>
    <name evidence="2" type="primary">mdtA</name>
    <name evidence="2" type="ORF">AMURIS_01228</name>
</gene>
<keyword evidence="3" id="KW-1185">Reference proteome</keyword>
<dbReference type="EMBL" id="OFSM01000005">
    <property type="protein sequence ID" value="SOY28519.1"/>
    <property type="molecule type" value="Genomic_DNA"/>
</dbReference>
<reference evidence="2 3" key="1">
    <citation type="submission" date="2018-01" db="EMBL/GenBank/DDBJ databases">
        <authorList>
            <person name="Gaut B.S."/>
            <person name="Morton B.R."/>
            <person name="Clegg M.T."/>
            <person name="Duvall M.R."/>
        </authorList>
    </citation>
    <scope>NUCLEOTIDE SEQUENCE [LARGE SCALE GENOMIC DNA]</scope>
    <source>
        <strain evidence="2">GP69</strain>
    </source>
</reference>
<feature type="domain" description="CzcB-like C-terminal circularly permuted SH3-like" evidence="1">
    <location>
        <begin position="340"/>
        <end position="390"/>
    </location>
</feature>
<dbReference type="InterPro" id="IPR058649">
    <property type="entry name" value="CzcB_C"/>
</dbReference>
<accession>A0A2K4ZDG8</accession>
<dbReference type="Proteomes" id="UP000236311">
    <property type="component" value="Unassembled WGS sequence"/>
</dbReference>
<dbReference type="PANTHER" id="PTHR30469">
    <property type="entry name" value="MULTIDRUG RESISTANCE PROTEIN MDTA"/>
    <property type="match status" value="1"/>
</dbReference>
<dbReference type="OrthoDB" id="9791520at2"/>
<protein>
    <submittedName>
        <fullName evidence="2">Multidrug resistance protein MdtA</fullName>
    </submittedName>
</protein>
<dbReference type="PROSITE" id="PS51257">
    <property type="entry name" value="PROKAR_LIPOPROTEIN"/>
    <property type="match status" value="1"/>
</dbReference>
<evidence type="ECO:0000313" key="2">
    <source>
        <dbReference type="EMBL" id="SOY28519.1"/>
    </source>
</evidence>
<dbReference type="AlphaFoldDB" id="A0A2K4ZDG8"/>
<sequence>MRRNLLWALMIVAMSVGLAACGIMPQEEELPAAPVIRSYEAEEYRQATVMRGDIILEKTVRCVYASARQEMYSFSLGGLYIDKIYVSEGDLVKKGDLLAELEKGNLAQQISDGEYALRAMQIRQANLPESQRLELARQDATIAGMDERIDRLMVKAELAGQKEEKSAFIDQANETLIQKLELEAQEDDIREAQEKQLQEMADSVYIGELRLRELKEELRERQIYAGISGTVIHVQKVKEGERSVKGKNIITIADLDKVVFTVKGEDARYFTAGMQVTVLCNRKEYPAQAVEATELGLSQSQEDSEPVAYLQLLQPDPTLENGASGNVHVILDQREDVTYVDKKAIKTADGRQFVYMLDEDGLRIRQEVTTGLESGDFVEIINGLTEGDSVILE</sequence>
<organism evidence="2 3">
    <name type="scientific">Acetatifactor muris</name>
    <dbReference type="NCBI Taxonomy" id="879566"/>
    <lineage>
        <taxon>Bacteria</taxon>
        <taxon>Bacillati</taxon>
        <taxon>Bacillota</taxon>
        <taxon>Clostridia</taxon>
        <taxon>Lachnospirales</taxon>
        <taxon>Lachnospiraceae</taxon>
        <taxon>Acetatifactor</taxon>
    </lineage>
</organism>
<evidence type="ECO:0000259" key="1">
    <source>
        <dbReference type="Pfam" id="PF25975"/>
    </source>
</evidence>
<proteinExistence type="predicted"/>
<name>A0A2K4ZDG8_9FIRM</name>
<evidence type="ECO:0000313" key="3">
    <source>
        <dbReference type="Proteomes" id="UP000236311"/>
    </source>
</evidence>
<dbReference type="GO" id="GO:1990281">
    <property type="term" value="C:efflux pump complex"/>
    <property type="evidence" value="ECO:0007669"/>
    <property type="project" value="TreeGrafter"/>
</dbReference>
<dbReference type="Pfam" id="PF25975">
    <property type="entry name" value="CzcB_C"/>
    <property type="match status" value="1"/>
</dbReference>
<dbReference type="Gene3D" id="2.40.50.100">
    <property type="match status" value="1"/>
</dbReference>
<dbReference type="Gene3D" id="2.40.420.20">
    <property type="match status" value="1"/>
</dbReference>
<dbReference type="GO" id="GO:0015562">
    <property type="term" value="F:efflux transmembrane transporter activity"/>
    <property type="evidence" value="ECO:0007669"/>
    <property type="project" value="TreeGrafter"/>
</dbReference>